<evidence type="ECO:0000313" key="2">
    <source>
        <dbReference type="Proteomes" id="UP000663203"/>
    </source>
</evidence>
<gene>
    <name evidence="1" type="ORF">J0X25_06850</name>
</gene>
<dbReference type="GeneID" id="63187009"/>
<dbReference type="Pfam" id="PF02635">
    <property type="entry name" value="DsrE"/>
    <property type="match status" value="1"/>
</dbReference>
<dbReference type="InterPro" id="IPR027396">
    <property type="entry name" value="DsrEFH-like"/>
</dbReference>
<proteinExistence type="predicted"/>
<dbReference type="AlphaFoldDB" id="A0A8A2VF40"/>
<dbReference type="InterPro" id="IPR003787">
    <property type="entry name" value="Sulphur_relay_DsrE/F-like"/>
</dbReference>
<evidence type="ECO:0000313" key="1">
    <source>
        <dbReference type="EMBL" id="QSX00670.1"/>
    </source>
</evidence>
<name>A0A8A2VF40_9EURY</name>
<dbReference type="Proteomes" id="UP000663203">
    <property type="component" value="Chromosome"/>
</dbReference>
<dbReference type="Gene3D" id="3.40.1260.10">
    <property type="entry name" value="DsrEFH-like"/>
    <property type="match status" value="1"/>
</dbReference>
<keyword evidence="2" id="KW-1185">Reference proteome</keyword>
<organism evidence="1 2">
    <name type="scientific">Haloterrigena alkaliphila</name>
    <dbReference type="NCBI Taxonomy" id="2816475"/>
    <lineage>
        <taxon>Archaea</taxon>
        <taxon>Methanobacteriati</taxon>
        <taxon>Methanobacteriota</taxon>
        <taxon>Stenosarchaea group</taxon>
        <taxon>Halobacteria</taxon>
        <taxon>Halobacteriales</taxon>
        <taxon>Natrialbaceae</taxon>
        <taxon>Haloterrigena</taxon>
    </lineage>
</organism>
<accession>A0A8A2VF40</accession>
<dbReference type="KEGG" id="hakz:J0X25_06850"/>
<sequence>MQTVFHLIADDPEQQQTALTIANNLTKDDSVEIDDIAIVAQAEGIEPLTAGGDGSDAVEELLETGVAVKACGNTLELKDLAESDLVNGVETVPSGGGELTRLQDEGYAYIRP</sequence>
<reference evidence="1 2" key="1">
    <citation type="submission" date="2021-03" db="EMBL/GenBank/DDBJ databases">
        <title>Haloterrigena longa sp. nov. and Haloterrigena limicola sp. nov., extremely halophilic archaea isolated from a salt lake.</title>
        <authorList>
            <person name="Henglin C."/>
        </authorList>
    </citation>
    <scope>NUCLEOTIDE SEQUENCE [LARGE SCALE GENOMIC DNA]</scope>
    <source>
        <strain evidence="1 2">KZCA68</strain>
    </source>
</reference>
<dbReference type="RefSeq" id="WP_207290389.1">
    <property type="nucleotide sequence ID" value="NZ_CP071462.1"/>
</dbReference>
<dbReference type="SUPFAM" id="SSF75169">
    <property type="entry name" value="DsrEFH-like"/>
    <property type="match status" value="1"/>
</dbReference>
<dbReference type="EMBL" id="CP071462">
    <property type="protein sequence ID" value="QSX00670.1"/>
    <property type="molecule type" value="Genomic_DNA"/>
</dbReference>
<dbReference type="PANTHER" id="PTHR37691">
    <property type="entry name" value="BLR3518 PROTEIN"/>
    <property type="match status" value="1"/>
</dbReference>
<dbReference type="PANTHER" id="PTHR37691:SF1">
    <property type="entry name" value="BLR3518 PROTEIN"/>
    <property type="match status" value="1"/>
</dbReference>
<protein>
    <submittedName>
        <fullName evidence="1">DsrE family protein</fullName>
    </submittedName>
</protein>